<dbReference type="InterPro" id="IPR000073">
    <property type="entry name" value="AB_hydrolase_1"/>
</dbReference>
<keyword evidence="5" id="KW-1185">Reference proteome</keyword>
<dbReference type="GO" id="GO:0016787">
    <property type="term" value="F:hydrolase activity"/>
    <property type="evidence" value="ECO:0007669"/>
    <property type="project" value="UniProtKB-KW"/>
</dbReference>
<dbReference type="Gene3D" id="3.40.50.1820">
    <property type="entry name" value="alpha/beta hydrolase"/>
    <property type="match status" value="1"/>
</dbReference>
<gene>
    <name evidence="4" type="ORF">ACFSDX_06790</name>
</gene>
<evidence type="ECO:0000256" key="1">
    <source>
        <dbReference type="ARBA" id="ARBA00022801"/>
    </source>
</evidence>
<evidence type="ECO:0000313" key="5">
    <source>
        <dbReference type="Proteomes" id="UP001597197"/>
    </source>
</evidence>
<keyword evidence="2" id="KW-0472">Membrane</keyword>
<reference evidence="5" key="1">
    <citation type="journal article" date="2019" name="Int. J. Syst. Evol. Microbiol.">
        <title>The Global Catalogue of Microorganisms (GCM) 10K type strain sequencing project: providing services to taxonomists for standard genome sequencing and annotation.</title>
        <authorList>
            <consortium name="The Broad Institute Genomics Platform"/>
            <consortium name="The Broad Institute Genome Sequencing Center for Infectious Disease"/>
            <person name="Wu L."/>
            <person name="Ma J."/>
        </authorList>
    </citation>
    <scope>NUCLEOTIDE SEQUENCE [LARGE SCALE GENOMIC DNA]</scope>
    <source>
        <strain evidence="5">CGMCC 1.15795</strain>
    </source>
</reference>
<proteinExistence type="predicted"/>
<accession>A0ABW4QSV8</accession>
<feature type="domain" description="AB hydrolase-1" evidence="3">
    <location>
        <begin position="14"/>
        <end position="254"/>
    </location>
</feature>
<protein>
    <submittedName>
        <fullName evidence="4">Alpha/beta fold hydrolase</fullName>
    </submittedName>
</protein>
<dbReference type="InterPro" id="IPR029058">
    <property type="entry name" value="AB_hydrolase_fold"/>
</dbReference>
<keyword evidence="2" id="KW-0812">Transmembrane</keyword>
<dbReference type="EMBL" id="JBHUFD010000002">
    <property type="protein sequence ID" value="MFD1872125.1"/>
    <property type="molecule type" value="Genomic_DNA"/>
</dbReference>
<sequence>MEMNYVRRGAGKPLLLLHGIGGSWRSWQTVLDGLVAERDVIAVDLPGFGDTPPLTGPVTIGTLADAVTTFLLRHDLLGIDVVGSSMGARLVLELARRGGVVGAVVSLDPGGFWQGWQVPVFYHSVGMSVKLLRAVQPIMPALTGNVLTRSLLLAQFSAHPWRVPAQAALDELRGYAKSPSFEELLTDLVYGAEQRGAPRHAIKAPLVIGWGRQDRVCWPGQSARALAKFPDARLYWFEQCGHLPQWDQPAETIRLILAATSGDGFRDADIAQRRPAAPTQLPKAAVAAGIVALAAGGLWLLLKKK</sequence>
<evidence type="ECO:0000256" key="2">
    <source>
        <dbReference type="SAM" id="Phobius"/>
    </source>
</evidence>
<evidence type="ECO:0000259" key="3">
    <source>
        <dbReference type="Pfam" id="PF12697"/>
    </source>
</evidence>
<dbReference type="InterPro" id="IPR050266">
    <property type="entry name" value="AB_hydrolase_sf"/>
</dbReference>
<dbReference type="PANTHER" id="PTHR43798">
    <property type="entry name" value="MONOACYLGLYCEROL LIPASE"/>
    <property type="match status" value="1"/>
</dbReference>
<dbReference type="PANTHER" id="PTHR43798:SF31">
    <property type="entry name" value="AB HYDROLASE SUPERFAMILY PROTEIN YCLE"/>
    <property type="match status" value="1"/>
</dbReference>
<organism evidence="4 5">
    <name type="scientific">Hymenobacter bucti</name>
    <dbReference type="NCBI Taxonomy" id="1844114"/>
    <lineage>
        <taxon>Bacteria</taxon>
        <taxon>Pseudomonadati</taxon>
        <taxon>Bacteroidota</taxon>
        <taxon>Cytophagia</taxon>
        <taxon>Cytophagales</taxon>
        <taxon>Hymenobacteraceae</taxon>
        <taxon>Hymenobacter</taxon>
    </lineage>
</organism>
<dbReference type="RefSeq" id="WP_382312502.1">
    <property type="nucleotide sequence ID" value="NZ_JBHUFD010000002.1"/>
</dbReference>
<evidence type="ECO:0000313" key="4">
    <source>
        <dbReference type="EMBL" id="MFD1872125.1"/>
    </source>
</evidence>
<feature type="transmembrane region" description="Helical" evidence="2">
    <location>
        <begin position="284"/>
        <end position="302"/>
    </location>
</feature>
<dbReference type="PRINTS" id="PR00111">
    <property type="entry name" value="ABHYDROLASE"/>
</dbReference>
<dbReference type="Pfam" id="PF12697">
    <property type="entry name" value="Abhydrolase_6"/>
    <property type="match status" value="1"/>
</dbReference>
<name>A0ABW4QSV8_9BACT</name>
<keyword evidence="1 4" id="KW-0378">Hydrolase</keyword>
<dbReference type="SUPFAM" id="SSF53474">
    <property type="entry name" value="alpha/beta-Hydrolases"/>
    <property type="match status" value="1"/>
</dbReference>
<keyword evidence="2" id="KW-1133">Transmembrane helix</keyword>
<dbReference type="Proteomes" id="UP001597197">
    <property type="component" value="Unassembled WGS sequence"/>
</dbReference>
<comment type="caution">
    <text evidence="4">The sequence shown here is derived from an EMBL/GenBank/DDBJ whole genome shotgun (WGS) entry which is preliminary data.</text>
</comment>